<dbReference type="InterPro" id="IPR007349">
    <property type="entry name" value="DUF418"/>
</dbReference>
<dbReference type="Pfam" id="PF04235">
    <property type="entry name" value="DUF418"/>
    <property type="match status" value="1"/>
</dbReference>
<evidence type="ECO:0000259" key="2">
    <source>
        <dbReference type="Pfam" id="PF04235"/>
    </source>
</evidence>
<sequence>MTDETRLGPVVGDARIEVLDILRGIAILFIYYMNIGFQASPVTHLFGDFRLIGWTAADRATWIAVQTLLEGTQRCMLEFLFAAGFMVLTRKAMAPDGPVAVADLHYRRNLWLLGFGLLNIFLVLWVGDILTIYSLAALFLFPFRKLGPKLLLGLGCGFALFTAIAGAIEYKERVELVAKVEAAQAVKESGKAVSADQKKALDDWQKRLDRYRMTDKTKKALAEEQKAHAGGWSAYASYYWGQWHTFFIGKGFLFLTVIEAFFAMLIGVALWKWGIIQGQRSARFYAVATLLAYAFGITARYVGALEITSFAPYPKSIWITQEFARLAMGFGHVTLINLIVKGAAGRAILSPFKAAGRTAFSLYFLQQLIGLHILFAPYGLNLWDKFGWANQFWIATGVIVLCLIVANLWVRWFANGPLEWAWRSLSYVKWQPFLRRKEFA</sequence>
<dbReference type="InterPro" id="IPR052529">
    <property type="entry name" value="Bact_Transport_Assoc"/>
</dbReference>
<dbReference type="PANTHER" id="PTHR30590">
    <property type="entry name" value="INNER MEMBRANE PROTEIN"/>
    <property type="match status" value="1"/>
</dbReference>
<dbReference type="RefSeq" id="WP_254291119.1">
    <property type="nucleotide sequence ID" value="NZ_JAMLDX010000001.1"/>
</dbReference>
<reference evidence="3" key="1">
    <citation type="submission" date="2022-05" db="EMBL/GenBank/DDBJ databases">
        <title>Sphingomonas sp. strain MG17 Genome sequencing and assembly.</title>
        <authorList>
            <person name="Kim I."/>
        </authorList>
    </citation>
    <scope>NUCLEOTIDE SEQUENCE</scope>
    <source>
        <strain evidence="3">MG17</strain>
    </source>
</reference>
<dbReference type="EMBL" id="JAMLDX010000001">
    <property type="protein sequence ID" value="MCP3729135.1"/>
    <property type="molecule type" value="Genomic_DNA"/>
</dbReference>
<feature type="transmembrane region" description="Helical" evidence="1">
    <location>
        <begin position="150"/>
        <end position="168"/>
    </location>
</feature>
<feature type="transmembrane region" description="Helical" evidence="1">
    <location>
        <begin position="21"/>
        <end position="39"/>
    </location>
</feature>
<evidence type="ECO:0000313" key="4">
    <source>
        <dbReference type="Proteomes" id="UP001139451"/>
    </source>
</evidence>
<dbReference type="AlphaFoldDB" id="A0A9X2HNM2"/>
<keyword evidence="1" id="KW-1133">Transmembrane helix</keyword>
<organism evidence="3 4">
    <name type="scientific">Sphingomonas tagetis</name>
    <dbReference type="NCBI Taxonomy" id="2949092"/>
    <lineage>
        <taxon>Bacteria</taxon>
        <taxon>Pseudomonadati</taxon>
        <taxon>Pseudomonadota</taxon>
        <taxon>Alphaproteobacteria</taxon>
        <taxon>Sphingomonadales</taxon>
        <taxon>Sphingomonadaceae</taxon>
        <taxon>Sphingomonas</taxon>
    </lineage>
</organism>
<dbReference type="Proteomes" id="UP001139451">
    <property type="component" value="Unassembled WGS sequence"/>
</dbReference>
<feature type="transmembrane region" description="Helical" evidence="1">
    <location>
        <begin position="283"/>
        <end position="303"/>
    </location>
</feature>
<feature type="domain" description="DUF418" evidence="2">
    <location>
        <begin position="271"/>
        <end position="429"/>
    </location>
</feature>
<keyword evidence="1" id="KW-0812">Transmembrane</keyword>
<protein>
    <submittedName>
        <fullName evidence="3">DUF418 domain-containing protein</fullName>
    </submittedName>
</protein>
<keyword evidence="4" id="KW-1185">Reference proteome</keyword>
<evidence type="ECO:0000256" key="1">
    <source>
        <dbReference type="SAM" id="Phobius"/>
    </source>
</evidence>
<proteinExistence type="predicted"/>
<comment type="caution">
    <text evidence="3">The sequence shown here is derived from an EMBL/GenBank/DDBJ whole genome shotgun (WGS) entry which is preliminary data.</text>
</comment>
<name>A0A9X2HNM2_9SPHN</name>
<gene>
    <name evidence="3" type="ORF">M9978_01725</name>
</gene>
<keyword evidence="1" id="KW-0472">Membrane</keyword>
<feature type="transmembrane region" description="Helical" evidence="1">
    <location>
        <begin position="360"/>
        <end position="380"/>
    </location>
</feature>
<feature type="transmembrane region" description="Helical" evidence="1">
    <location>
        <begin position="323"/>
        <end position="340"/>
    </location>
</feature>
<accession>A0A9X2HNM2</accession>
<feature type="transmembrane region" description="Helical" evidence="1">
    <location>
        <begin position="392"/>
        <end position="414"/>
    </location>
</feature>
<feature type="transmembrane region" description="Helical" evidence="1">
    <location>
        <begin position="110"/>
        <end position="143"/>
    </location>
</feature>
<evidence type="ECO:0000313" key="3">
    <source>
        <dbReference type="EMBL" id="MCP3729135.1"/>
    </source>
</evidence>
<dbReference type="PANTHER" id="PTHR30590:SF2">
    <property type="entry name" value="INNER MEMBRANE PROTEIN"/>
    <property type="match status" value="1"/>
</dbReference>
<feature type="transmembrane region" description="Helical" evidence="1">
    <location>
        <begin position="247"/>
        <end position="271"/>
    </location>
</feature>